<dbReference type="PANTHER" id="PTHR21087:SF16">
    <property type="entry name" value="SHIKIMATE KINASE 1, CHLOROPLASTIC"/>
    <property type="match status" value="1"/>
</dbReference>
<keyword evidence="9" id="KW-1185">Reference proteome</keyword>
<dbReference type="AlphaFoldDB" id="A0A0C2RW50"/>
<comment type="similarity">
    <text evidence="7">Belongs to the shikimate kinase family.</text>
</comment>
<dbReference type="EMBL" id="JXRR01000017">
    <property type="protein sequence ID" value="KIL45974.1"/>
    <property type="molecule type" value="Genomic_DNA"/>
</dbReference>
<dbReference type="GO" id="GO:0000287">
    <property type="term" value="F:magnesium ion binding"/>
    <property type="evidence" value="ECO:0007669"/>
    <property type="project" value="UniProtKB-UniRule"/>
</dbReference>
<keyword evidence="1 7" id="KW-0028">Amino-acid biosynthesis</keyword>
<evidence type="ECO:0000256" key="5">
    <source>
        <dbReference type="ARBA" id="ARBA00022840"/>
    </source>
</evidence>
<dbReference type="InterPro" id="IPR027417">
    <property type="entry name" value="P-loop_NTPase"/>
</dbReference>
<feature type="binding site" evidence="7">
    <location>
        <position position="18"/>
    </location>
    <ligand>
        <name>Mg(2+)</name>
        <dbReference type="ChEBI" id="CHEBI:18420"/>
    </ligand>
</feature>
<dbReference type="PATRIC" id="fig|220754.4.peg.2665"/>
<evidence type="ECO:0000256" key="6">
    <source>
        <dbReference type="ARBA" id="ARBA00023141"/>
    </source>
</evidence>
<comment type="subunit">
    <text evidence="7">Monomer.</text>
</comment>
<dbReference type="PANTHER" id="PTHR21087">
    <property type="entry name" value="SHIKIMATE KINASE"/>
    <property type="match status" value="1"/>
</dbReference>
<feature type="binding site" evidence="7">
    <location>
        <begin position="14"/>
        <end position="19"/>
    </location>
    <ligand>
        <name>ATP</name>
        <dbReference type="ChEBI" id="CHEBI:30616"/>
    </ligand>
</feature>
<gene>
    <name evidence="7" type="primary">aroK</name>
    <name evidence="8" type="ORF">KR50_26490</name>
</gene>
<evidence type="ECO:0000256" key="1">
    <source>
        <dbReference type="ARBA" id="ARBA00022605"/>
    </source>
</evidence>
<evidence type="ECO:0000256" key="3">
    <source>
        <dbReference type="ARBA" id="ARBA00022741"/>
    </source>
</evidence>
<comment type="caution">
    <text evidence="8">The sequence shown here is derived from an EMBL/GenBank/DDBJ whole genome shotgun (WGS) entry which is preliminary data.</text>
</comment>
<keyword evidence="7" id="KW-0479">Metal-binding</keyword>
<dbReference type="Proteomes" id="UP000031972">
    <property type="component" value="Unassembled WGS sequence"/>
</dbReference>
<protein>
    <recommendedName>
        <fullName evidence="7">Shikimate kinase</fullName>
        <shortName evidence="7">SK</shortName>
        <ecNumber evidence="7">2.7.1.71</ecNumber>
    </recommendedName>
</protein>
<feature type="binding site" evidence="7">
    <location>
        <position position="118"/>
    </location>
    <ligand>
        <name>ATP</name>
        <dbReference type="ChEBI" id="CHEBI:30616"/>
    </ligand>
</feature>
<dbReference type="HAMAP" id="MF_00109">
    <property type="entry name" value="Shikimate_kinase"/>
    <property type="match status" value="1"/>
</dbReference>
<comment type="subcellular location">
    <subcellularLocation>
        <location evidence="7">Cytoplasm</location>
    </subcellularLocation>
</comment>
<dbReference type="GO" id="GO:0005829">
    <property type="term" value="C:cytosol"/>
    <property type="evidence" value="ECO:0007669"/>
    <property type="project" value="TreeGrafter"/>
</dbReference>
<evidence type="ECO:0000256" key="2">
    <source>
        <dbReference type="ARBA" id="ARBA00022679"/>
    </source>
</evidence>
<comment type="cofactor">
    <cofactor evidence="7">
        <name>Mg(2+)</name>
        <dbReference type="ChEBI" id="CHEBI:18420"/>
    </cofactor>
    <text evidence="7">Binds 1 Mg(2+) ion per subunit.</text>
</comment>
<dbReference type="PRINTS" id="PR01100">
    <property type="entry name" value="SHIKIMTKNASE"/>
</dbReference>
<keyword evidence="5 7" id="KW-0067">ATP-binding</keyword>
<dbReference type="EC" id="2.7.1.71" evidence="7"/>
<dbReference type="InterPro" id="IPR031322">
    <property type="entry name" value="Shikimate/glucono_kinase"/>
</dbReference>
<evidence type="ECO:0000313" key="9">
    <source>
        <dbReference type="Proteomes" id="UP000031972"/>
    </source>
</evidence>
<dbReference type="RefSeq" id="WP_052477089.1">
    <property type="nucleotide sequence ID" value="NZ_JXRR01000017.1"/>
</dbReference>
<dbReference type="GO" id="GO:0005524">
    <property type="term" value="F:ATP binding"/>
    <property type="evidence" value="ECO:0007669"/>
    <property type="project" value="UniProtKB-UniRule"/>
</dbReference>
<feature type="binding site" evidence="7">
    <location>
        <position position="36"/>
    </location>
    <ligand>
        <name>substrate</name>
    </ligand>
</feature>
<keyword evidence="6 7" id="KW-0057">Aromatic amino acid biosynthesis</keyword>
<dbReference type="SUPFAM" id="SSF52540">
    <property type="entry name" value="P-loop containing nucleoside triphosphate hydrolases"/>
    <property type="match status" value="1"/>
</dbReference>
<dbReference type="InterPro" id="IPR000623">
    <property type="entry name" value="Shikimate_kinase/TSH1"/>
</dbReference>
<dbReference type="Pfam" id="PF01202">
    <property type="entry name" value="SKI"/>
    <property type="match status" value="1"/>
</dbReference>
<comment type="caution">
    <text evidence="7">Lacks conserved residue(s) required for the propagation of feature annotation.</text>
</comment>
<comment type="function">
    <text evidence="7">Catalyzes the specific phosphorylation of the 3-hydroxyl group of shikimic acid using ATP as a cosubstrate.</text>
</comment>
<dbReference type="CDD" id="cd00464">
    <property type="entry name" value="SK"/>
    <property type="match status" value="1"/>
</dbReference>
<comment type="pathway">
    <text evidence="7">Metabolic intermediate biosynthesis; chorismate biosynthesis; chorismate from D-erythrose 4-phosphate and phosphoenolpyruvate: step 5/7.</text>
</comment>
<evidence type="ECO:0000256" key="7">
    <source>
        <dbReference type="HAMAP-Rule" id="MF_00109"/>
    </source>
</evidence>
<reference evidence="8 9" key="1">
    <citation type="submission" date="2015-01" db="EMBL/GenBank/DDBJ databases">
        <title>Jeotgalibacillus campisalis genome sequencing.</title>
        <authorList>
            <person name="Goh K.M."/>
            <person name="Chan K.-G."/>
            <person name="Yaakop A.S."/>
            <person name="Ee R."/>
            <person name="Gan H.M."/>
            <person name="Chan C.S."/>
        </authorList>
    </citation>
    <scope>NUCLEOTIDE SEQUENCE [LARGE SCALE GENOMIC DNA]</scope>
    <source>
        <strain evidence="8 9">SF-57</strain>
    </source>
</reference>
<keyword evidence="3 7" id="KW-0547">Nucleotide-binding</keyword>
<evidence type="ECO:0000256" key="4">
    <source>
        <dbReference type="ARBA" id="ARBA00022777"/>
    </source>
</evidence>
<dbReference type="UniPathway" id="UPA00053">
    <property type="reaction ID" value="UER00088"/>
</dbReference>
<dbReference type="GO" id="GO:0008652">
    <property type="term" value="P:amino acid biosynthetic process"/>
    <property type="evidence" value="ECO:0007669"/>
    <property type="project" value="UniProtKB-KW"/>
</dbReference>
<accession>A0A0C2RW50</accession>
<dbReference type="Gene3D" id="3.40.50.300">
    <property type="entry name" value="P-loop containing nucleotide triphosphate hydrolases"/>
    <property type="match status" value="1"/>
</dbReference>
<comment type="catalytic activity">
    <reaction evidence="7">
        <text>shikimate + ATP = 3-phosphoshikimate + ADP + H(+)</text>
        <dbReference type="Rhea" id="RHEA:13121"/>
        <dbReference type="ChEBI" id="CHEBI:15378"/>
        <dbReference type="ChEBI" id="CHEBI:30616"/>
        <dbReference type="ChEBI" id="CHEBI:36208"/>
        <dbReference type="ChEBI" id="CHEBI:145989"/>
        <dbReference type="ChEBI" id="CHEBI:456216"/>
        <dbReference type="EC" id="2.7.1.71"/>
    </reaction>
</comment>
<keyword evidence="7" id="KW-0963">Cytoplasm</keyword>
<organism evidence="8 9">
    <name type="scientific">Jeotgalibacillus campisalis</name>
    <dbReference type="NCBI Taxonomy" id="220754"/>
    <lineage>
        <taxon>Bacteria</taxon>
        <taxon>Bacillati</taxon>
        <taxon>Bacillota</taxon>
        <taxon>Bacilli</taxon>
        <taxon>Bacillales</taxon>
        <taxon>Caryophanaceae</taxon>
        <taxon>Jeotgalibacillus</taxon>
    </lineage>
</organism>
<dbReference type="OrthoDB" id="9800332at2"/>
<keyword evidence="4 7" id="KW-0418">Kinase</keyword>
<keyword evidence="2 7" id="KW-0808">Transferase</keyword>
<proteinExistence type="inferred from homology"/>
<dbReference type="GO" id="GO:0009423">
    <property type="term" value="P:chorismate biosynthetic process"/>
    <property type="evidence" value="ECO:0007669"/>
    <property type="project" value="UniProtKB-UniRule"/>
</dbReference>
<feature type="binding site" evidence="7">
    <location>
        <position position="60"/>
    </location>
    <ligand>
        <name>substrate</name>
    </ligand>
</feature>
<evidence type="ECO:0000313" key="8">
    <source>
        <dbReference type="EMBL" id="KIL45974.1"/>
    </source>
</evidence>
<sequence length="170" mass="19273">MENNHHLFLIGFMGAGKSTVGSLLAKKLSVDFIDLDQVVEDAEEKTIPELFSTKGERYFREKEAEYLKMIKGNKVIATGGGILYFDDTLAWMKENGTVVYLEAPFSILYQRIAEDSNRPVATQNSKEQLERIFTERHKNYQRAAVDMTVPSYGEIEETISAILKKIGKLT</sequence>
<dbReference type="GO" id="GO:0004765">
    <property type="term" value="F:shikimate kinase activity"/>
    <property type="evidence" value="ECO:0007669"/>
    <property type="project" value="UniProtKB-UniRule"/>
</dbReference>
<feature type="binding site" evidence="7">
    <location>
        <position position="136"/>
    </location>
    <ligand>
        <name>substrate</name>
    </ligand>
</feature>
<feature type="binding site" evidence="7">
    <location>
        <position position="80"/>
    </location>
    <ligand>
        <name>substrate</name>
    </ligand>
</feature>
<dbReference type="GO" id="GO:0009073">
    <property type="term" value="P:aromatic amino acid family biosynthetic process"/>
    <property type="evidence" value="ECO:0007669"/>
    <property type="project" value="UniProtKB-KW"/>
</dbReference>
<name>A0A0C2RW50_9BACL</name>
<keyword evidence="7" id="KW-0460">Magnesium</keyword>